<protein>
    <submittedName>
        <fullName evidence="10">ABC transporter permease</fullName>
    </submittedName>
</protein>
<dbReference type="Pfam" id="PF02687">
    <property type="entry name" value="FtsX"/>
    <property type="match status" value="1"/>
</dbReference>
<evidence type="ECO:0000256" key="4">
    <source>
        <dbReference type="ARBA" id="ARBA00022692"/>
    </source>
</evidence>
<keyword evidence="3" id="KW-1003">Cell membrane</keyword>
<dbReference type="RefSeq" id="WP_109647101.1">
    <property type="nucleotide sequence ID" value="NZ_QGGB01000007.1"/>
</dbReference>
<feature type="transmembrane region" description="Helical" evidence="7">
    <location>
        <begin position="21"/>
        <end position="45"/>
    </location>
</feature>
<dbReference type="GO" id="GO:0044874">
    <property type="term" value="P:lipoprotein localization to outer membrane"/>
    <property type="evidence" value="ECO:0007669"/>
    <property type="project" value="TreeGrafter"/>
</dbReference>
<reference evidence="10 11" key="1">
    <citation type="submission" date="2018-05" db="EMBL/GenBank/DDBJ databases">
        <title>Rhodohalobacter halophilus gen. nov., sp. nov., a moderately halophilic member of the family Balneolaceae.</title>
        <authorList>
            <person name="Liu Z.-W."/>
        </authorList>
    </citation>
    <scope>NUCLEOTIDE SEQUENCE [LARGE SCALE GENOMIC DNA]</scope>
    <source>
        <strain evidence="10 11">8A47</strain>
    </source>
</reference>
<accession>A0A316TR72</accession>
<evidence type="ECO:0000256" key="7">
    <source>
        <dbReference type="SAM" id="Phobius"/>
    </source>
</evidence>
<dbReference type="AlphaFoldDB" id="A0A316TR72"/>
<keyword evidence="5 7" id="KW-1133">Transmembrane helix</keyword>
<dbReference type="InterPro" id="IPR051447">
    <property type="entry name" value="Lipoprotein-release_system"/>
</dbReference>
<comment type="subcellular location">
    <subcellularLocation>
        <location evidence="1">Cell membrane</location>
        <topology evidence="1">Multi-pass membrane protein</topology>
    </subcellularLocation>
</comment>
<feature type="transmembrane region" description="Helical" evidence="7">
    <location>
        <begin position="332"/>
        <end position="363"/>
    </location>
</feature>
<dbReference type="InterPro" id="IPR003838">
    <property type="entry name" value="ABC3_permease_C"/>
</dbReference>
<evidence type="ECO:0000259" key="9">
    <source>
        <dbReference type="Pfam" id="PF12704"/>
    </source>
</evidence>
<gene>
    <name evidence="10" type="ORF">DDZ15_10830</name>
</gene>
<keyword evidence="6 7" id="KW-0472">Membrane</keyword>
<organism evidence="10 11">
    <name type="scientific">Rhodohalobacter mucosus</name>
    <dbReference type="NCBI Taxonomy" id="2079485"/>
    <lineage>
        <taxon>Bacteria</taxon>
        <taxon>Pseudomonadati</taxon>
        <taxon>Balneolota</taxon>
        <taxon>Balneolia</taxon>
        <taxon>Balneolales</taxon>
        <taxon>Balneolaceae</taxon>
        <taxon>Rhodohalobacter</taxon>
    </lineage>
</organism>
<evidence type="ECO:0000256" key="1">
    <source>
        <dbReference type="ARBA" id="ARBA00004651"/>
    </source>
</evidence>
<feature type="transmembrane region" description="Helical" evidence="7">
    <location>
        <begin position="383"/>
        <end position="402"/>
    </location>
</feature>
<keyword evidence="4 7" id="KW-0812">Transmembrane</keyword>
<name>A0A316TR72_9BACT</name>
<evidence type="ECO:0000313" key="10">
    <source>
        <dbReference type="EMBL" id="PWN06308.1"/>
    </source>
</evidence>
<dbReference type="EMBL" id="QGGB01000007">
    <property type="protein sequence ID" value="PWN06308.1"/>
    <property type="molecule type" value="Genomic_DNA"/>
</dbReference>
<evidence type="ECO:0000256" key="3">
    <source>
        <dbReference type="ARBA" id="ARBA00022475"/>
    </source>
</evidence>
<keyword evidence="11" id="KW-1185">Reference proteome</keyword>
<evidence type="ECO:0000259" key="8">
    <source>
        <dbReference type="Pfam" id="PF02687"/>
    </source>
</evidence>
<comment type="caution">
    <text evidence="10">The sequence shown here is derived from an EMBL/GenBank/DDBJ whole genome shotgun (WGS) entry which is preliminary data.</text>
</comment>
<dbReference type="GO" id="GO:0098797">
    <property type="term" value="C:plasma membrane protein complex"/>
    <property type="evidence" value="ECO:0007669"/>
    <property type="project" value="TreeGrafter"/>
</dbReference>
<dbReference type="PANTHER" id="PTHR30489">
    <property type="entry name" value="LIPOPROTEIN-RELEASING SYSTEM TRANSMEMBRANE PROTEIN LOLE"/>
    <property type="match status" value="1"/>
</dbReference>
<dbReference type="PANTHER" id="PTHR30489:SF0">
    <property type="entry name" value="LIPOPROTEIN-RELEASING SYSTEM TRANSMEMBRANE PROTEIN LOLE"/>
    <property type="match status" value="1"/>
</dbReference>
<dbReference type="InterPro" id="IPR025857">
    <property type="entry name" value="MacB_PCD"/>
</dbReference>
<evidence type="ECO:0000256" key="6">
    <source>
        <dbReference type="ARBA" id="ARBA00023136"/>
    </source>
</evidence>
<dbReference type="Proteomes" id="UP000245533">
    <property type="component" value="Unassembled WGS sequence"/>
</dbReference>
<feature type="domain" description="ABC3 transporter permease C-terminal" evidence="8">
    <location>
        <begin position="289"/>
        <end position="412"/>
    </location>
</feature>
<evidence type="ECO:0000256" key="5">
    <source>
        <dbReference type="ARBA" id="ARBA00022989"/>
    </source>
</evidence>
<dbReference type="OrthoDB" id="9770036at2"/>
<dbReference type="Pfam" id="PF12704">
    <property type="entry name" value="MacB_PCD"/>
    <property type="match status" value="1"/>
</dbReference>
<feature type="domain" description="MacB-like periplasmic core" evidence="9">
    <location>
        <begin position="21"/>
        <end position="258"/>
    </location>
</feature>
<comment type="similarity">
    <text evidence="2">Belongs to the ABC-4 integral membrane protein family. LolC/E subfamily.</text>
</comment>
<proteinExistence type="inferred from homology"/>
<sequence length="419" mass="46127">MSRFPILKIVLTHLTGRKRQTLVSMLGVTFGITVFIFQAGVITGLQDFFIEKTIDSTAHIHIYRDTNLKSDPLLNDLYTGDDTWVSVSNIRSKDQLPKLKRGMQIVDILEEYPEVSGVSPGLSTQAIFKLGIADVSGIINGVNIRRENRLFSLEEDLTAGSIIRMETVPNGVIMGSGLAESLGAELNDNLSVVSPGGITLQMKVVGILETGLRELDNSRAYSSIRNAQKLMSVTGNYITDINLKLHDIDRAGVLADEFQKRFGYTAEDWKEVNEGIFSVFRIQNIVTYLVIISILLVSGFGIFNVLSMMIYEKMNDIAILKSIGYSDKDVRNIFLLEALFIGFAGGLVGLVTGFIISWVTSVIPANIEGFVTSEYLTINFDPAFYLLAFAFGLVATAIAGYLPALKASKIDPIEIIRTQ</sequence>
<evidence type="ECO:0000313" key="11">
    <source>
        <dbReference type="Proteomes" id="UP000245533"/>
    </source>
</evidence>
<feature type="transmembrane region" description="Helical" evidence="7">
    <location>
        <begin position="285"/>
        <end position="311"/>
    </location>
</feature>
<evidence type="ECO:0000256" key="2">
    <source>
        <dbReference type="ARBA" id="ARBA00005236"/>
    </source>
</evidence>